<name>A0A0H3ACC3_NITV4</name>
<evidence type="ECO:0000313" key="2">
    <source>
        <dbReference type="EMBL" id="ABM29425.1"/>
    </source>
</evidence>
<dbReference type="InterPro" id="IPR036197">
    <property type="entry name" value="NarG-like_sf"/>
</dbReference>
<dbReference type="KEGG" id="dvl:Dvul_2409"/>
<dbReference type="Proteomes" id="UP000009173">
    <property type="component" value="Chromosome"/>
</dbReference>
<dbReference type="RefSeq" id="WP_010937838.1">
    <property type="nucleotide sequence ID" value="NC_008751.1"/>
</dbReference>
<organism evidence="2 3">
    <name type="scientific">Nitratidesulfovibrio vulgaris (strain DP4)</name>
    <name type="common">Desulfovibrio vulgaris</name>
    <dbReference type="NCBI Taxonomy" id="391774"/>
    <lineage>
        <taxon>Bacteria</taxon>
        <taxon>Pseudomonadati</taxon>
        <taxon>Thermodesulfobacteriota</taxon>
        <taxon>Desulfovibrionia</taxon>
        <taxon>Desulfovibrionales</taxon>
        <taxon>Desulfovibrionaceae</taxon>
        <taxon>Nitratidesulfovibrio</taxon>
    </lineage>
</organism>
<keyword evidence="1" id="KW-0472">Membrane</keyword>
<keyword evidence="1" id="KW-0812">Transmembrane</keyword>
<feature type="transmembrane region" description="Helical" evidence="1">
    <location>
        <begin position="73"/>
        <end position="98"/>
    </location>
</feature>
<reference evidence="3" key="1">
    <citation type="journal article" date="2009" name="Environ. Microbiol.">
        <title>Contribution of mobile genetic elements to Desulfovibrio vulgaris genome plasticity.</title>
        <authorList>
            <person name="Walker C.B."/>
            <person name="Stolyar S."/>
            <person name="Chivian D."/>
            <person name="Pinel N."/>
            <person name="Gabster J.A."/>
            <person name="Dehal P.S."/>
            <person name="He Z."/>
            <person name="Yang Z.K."/>
            <person name="Yen H.C."/>
            <person name="Zhou J."/>
            <person name="Wall J.D."/>
            <person name="Hazen T.C."/>
            <person name="Arkin A.P."/>
            <person name="Stahl D.A."/>
        </authorList>
    </citation>
    <scope>NUCLEOTIDE SEQUENCE [LARGE SCALE GENOMIC DNA]</scope>
    <source>
        <strain evidence="3">DP4</strain>
    </source>
</reference>
<evidence type="ECO:0000256" key="1">
    <source>
        <dbReference type="SAM" id="Phobius"/>
    </source>
</evidence>
<feature type="transmembrane region" description="Helical" evidence="1">
    <location>
        <begin position="9"/>
        <end position="29"/>
    </location>
</feature>
<dbReference type="InterPro" id="IPR054903">
    <property type="entry name" value="sulf_resp_HmcE"/>
</dbReference>
<dbReference type="Gene3D" id="1.20.950.20">
    <property type="entry name" value="Transmembrane di-heme cytochromes, Chain C"/>
    <property type="match status" value="1"/>
</dbReference>
<feature type="transmembrane region" description="Helical" evidence="1">
    <location>
        <begin position="118"/>
        <end position="136"/>
    </location>
</feature>
<dbReference type="AlphaFoldDB" id="A0A0H3ACC3"/>
<sequence length="226" mass="25275" precursor="true">MYAFLTGPMLWASLLVFFGGLLARVIWYIRGLDWRLDRVAYKPHLAIGLQGAVQSALKWLVPFGTYSWRQQPFFTVAFFLFHIGAVLVPLFLAGHNVILEERFGFSLPALPMGVADTLTVLAIIGLVMIALRRIALTEVRILTTGYDWFILAVSAAPFVTGFLARLHVGDYDTWLLAHIITGELFLIVAPFTKLSHIVLFFMSRGQLGMDYAIKRGGATRGPAFPW</sequence>
<feature type="transmembrane region" description="Helical" evidence="1">
    <location>
        <begin position="174"/>
        <end position="201"/>
    </location>
</feature>
<proteinExistence type="predicted"/>
<evidence type="ECO:0000313" key="3">
    <source>
        <dbReference type="Proteomes" id="UP000009173"/>
    </source>
</evidence>
<dbReference type="HOGENOM" id="CLU_107083_0_0_7"/>
<feature type="transmembrane region" description="Helical" evidence="1">
    <location>
        <begin position="148"/>
        <end position="168"/>
    </location>
</feature>
<protein>
    <submittedName>
        <fullName evidence="2">Hmc operon protein 5</fullName>
    </submittedName>
</protein>
<dbReference type="EMBL" id="CP000527">
    <property type="protein sequence ID" value="ABM29425.1"/>
    <property type="molecule type" value="Genomic_DNA"/>
</dbReference>
<accession>A0A0H3ACC3</accession>
<keyword evidence="1" id="KW-1133">Transmembrane helix</keyword>
<dbReference type="SUPFAM" id="SSF103501">
    <property type="entry name" value="Respiratory nitrate reductase 1 gamma chain"/>
    <property type="match status" value="1"/>
</dbReference>
<gene>
    <name evidence="2" type="ordered locus">Dvul_2409</name>
</gene>
<dbReference type="NCBIfam" id="NF045716">
    <property type="entry name" value="sulf_resp_HmcE"/>
    <property type="match status" value="1"/>
</dbReference>